<reference evidence="1" key="1">
    <citation type="journal article" date="2023" name="G3 (Bethesda)">
        <title>A reference genome for the long-term kleptoplast-retaining sea slug Elysia crispata morphotype clarki.</title>
        <authorList>
            <person name="Eastman K.E."/>
            <person name="Pendleton A.L."/>
            <person name="Shaikh M.A."/>
            <person name="Suttiyut T."/>
            <person name="Ogas R."/>
            <person name="Tomko P."/>
            <person name="Gavelis G."/>
            <person name="Widhalm J.R."/>
            <person name="Wisecaver J.H."/>
        </authorList>
    </citation>
    <scope>NUCLEOTIDE SEQUENCE</scope>
    <source>
        <strain evidence="1">ECLA1</strain>
    </source>
</reference>
<evidence type="ECO:0000313" key="2">
    <source>
        <dbReference type="Proteomes" id="UP001283361"/>
    </source>
</evidence>
<dbReference type="Proteomes" id="UP001283361">
    <property type="component" value="Unassembled WGS sequence"/>
</dbReference>
<protein>
    <submittedName>
        <fullName evidence="1">Uncharacterized protein</fullName>
    </submittedName>
</protein>
<sequence length="106" mass="11903">MKRIAEQAPDEALALFVRRFFVKKTAKFEPSPGVESFAEFGEERNLSSGIVKTPRKIGDLRGSKEEFFQSFQVDPSEQKKNERGANVTHVRSGVLCNFHPGRDFGG</sequence>
<dbReference type="AlphaFoldDB" id="A0AAE1E2W7"/>
<dbReference type="EMBL" id="JAWDGP010001375">
    <property type="protein sequence ID" value="KAK3792449.1"/>
    <property type="molecule type" value="Genomic_DNA"/>
</dbReference>
<organism evidence="1 2">
    <name type="scientific">Elysia crispata</name>
    <name type="common">lettuce slug</name>
    <dbReference type="NCBI Taxonomy" id="231223"/>
    <lineage>
        <taxon>Eukaryota</taxon>
        <taxon>Metazoa</taxon>
        <taxon>Spiralia</taxon>
        <taxon>Lophotrochozoa</taxon>
        <taxon>Mollusca</taxon>
        <taxon>Gastropoda</taxon>
        <taxon>Heterobranchia</taxon>
        <taxon>Euthyneura</taxon>
        <taxon>Panpulmonata</taxon>
        <taxon>Sacoglossa</taxon>
        <taxon>Placobranchoidea</taxon>
        <taxon>Plakobranchidae</taxon>
        <taxon>Elysia</taxon>
    </lineage>
</organism>
<proteinExistence type="predicted"/>
<evidence type="ECO:0000313" key="1">
    <source>
        <dbReference type="EMBL" id="KAK3792449.1"/>
    </source>
</evidence>
<accession>A0AAE1E2W7</accession>
<name>A0AAE1E2W7_9GAST</name>
<keyword evidence="2" id="KW-1185">Reference proteome</keyword>
<comment type="caution">
    <text evidence="1">The sequence shown here is derived from an EMBL/GenBank/DDBJ whole genome shotgun (WGS) entry which is preliminary data.</text>
</comment>
<gene>
    <name evidence="1" type="ORF">RRG08_066274</name>
</gene>